<dbReference type="Gene3D" id="1.20.1280.50">
    <property type="match status" value="2"/>
</dbReference>
<dbReference type="InterPro" id="IPR017451">
    <property type="entry name" value="F-box-assoc_interact_dom"/>
</dbReference>
<reference evidence="2 3" key="1">
    <citation type="submission" date="2019-01" db="EMBL/GenBank/DDBJ databases">
        <title>Sequencing of cultivated peanut Arachis hypogaea provides insights into genome evolution and oil improvement.</title>
        <authorList>
            <person name="Chen X."/>
        </authorList>
    </citation>
    <scope>NUCLEOTIDE SEQUENCE [LARGE SCALE GENOMIC DNA]</scope>
    <source>
        <strain evidence="3">cv. Fuhuasheng</strain>
        <tissue evidence="2">Leaves</tissue>
    </source>
</reference>
<dbReference type="Pfam" id="PF00646">
    <property type="entry name" value="F-box"/>
    <property type="match status" value="2"/>
</dbReference>
<dbReference type="InterPro" id="IPR006527">
    <property type="entry name" value="F-box-assoc_dom_typ1"/>
</dbReference>
<dbReference type="InterPro" id="IPR050796">
    <property type="entry name" value="SCF_F-box_component"/>
</dbReference>
<keyword evidence="3" id="KW-1185">Reference proteome</keyword>
<organism evidence="2 3">
    <name type="scientific">Arachis hypogaea</name>
    <name type="common">Peanut</name>
    <dbReference type="NCBI Taxonomy" id="3818"/>
    <lineage>
        <taxon>Eukaryota</taxon>
        <taxon>Viridiplantae</taxon>
        <taxon>Streptophyta</taxon>
        <taxon>Embryophyta</taxon>
        <taxon>Tracheophyta</taxon>
        <taxon>Spermatophyta</taxon>
        <taxon>Magnoliopsida</taxon>
        <taxon>eudicotyledons</taxon>
        <taxon>Gunneridae</taxon>
        <taxon>Pentapetalae</taxon>
        <taxon>rosids</taxon>
        <taxon>fabids</taxon>
        <taxon>Fabales</taxon>
        <taxon>Fabaceae</taxon>
        <taxon>Papilionoideae</taxon>
        <taxon>50 kb inversion clade</taxon>
        <taxon>dalbergioids sensu lato</taxon>
        <taxon>Dalbergieae</taxon>
        <taxon>Pterocarpus clade</taxon>
        <taxon>Arachis</taxon>
    </lineage>
</organism>
<dbReference type="AlphaFoldDB" id="A0A445DYN7"/>
<dbReference type="Proteomes" id="UP000289738">
    <property type="component" value="Chromosome A03"/>
</dbReference>
<dbReference type="SUPFAM" id="SSF81383">
    <property type="entry name" value="F-box domain"/>
    <property type="match status" value="2"/>
</dbReference>
<proteinExistence type="predicted"/>
<dbReference type="InterPro" id="IPR036047">
    <property type="entry name" value="F-box-like_dom_sf"/>
</dbReference>
<feature type="domain" description="F-box" evidence="1">
    <location>
        <begin position="178"/>
        <end position="217"/>
    </location>
</feature>
<accession>A0A445DYN7</accession>
<feature type="domain" description="F-box" evidence="1">
    <location>
        <begin position="499"/>
        <end position="539"/>
    </location>
</feature>
<evidence type="ECO:0000259" key="1">
    <source>
        <dbReference type="SMART" id="SM00256"/>
    </source>
</evidence>
<dbReference type="NCBIfam" id="TIGR01640">
    <property type="entry name" value="F_box_assoc_1"/>
    <property type="match status" value="1"/>
</dbReference>
<dbReference type="CDD" id="cd22157">
    <property type="entry name" value="F-box_AtFBW1-like"/>
    <property type="match status" value="1"/>
</dbReference>
<evidence type="ECO:0000313" key="3">
    <source>
        <dbReference type="Proteomes" id="UP000289738"/>
    </source>
</evidence>
<sequence>MMHSKKRRAPLSRRNHLLILRGFILLHRHPHFLVVWNPLTGFSKRISYSHIVPRGNYHSFRLPCGGHLHASQDDYLVVKAWTIYQIPCKVFQPLLSSNGDIIGRGYDKTGYFIYNVRGDLLKHFKNLRPPPISHPILESLAVLSLPSDIKDKKKRKTKNKAKEASSMEKKQKSIHDILPHDLIHTILLKVPARNIVRLKCVSKLWYSLISDPHFAELHFQYSPTATNAFIFTTNCIQAYLALFIEDNHGARLKVVYPPFKNKTDFKVLGSCKHKGVSLPCKFHLYGFGYDASQDDFLVVVAWQDKDDHYHFDCVSLRTNSLINLDAALPKSLGLMEWQPHGLLLNGAIHWLPLSLKTYRDTILIFDLKERTFSMISAPEQPEMSACPYSSLALLGGCLALYYPNNDSCNTHIWVMKEYKVHSSWTLYQIPCVNFQPLCLSSNGNIIGREETWSSILKIFLVSSPSMRPLLCIQRVSCRSLLTLRIRIIENKRKSIHDILPLDLIHIILLRIPVKHLGRLRCVSKLWHSLISDPDFAESHLHLSLAPTHACIYRKVSTKSYLVHLEEVFNGDNYQVKDVSFPFKKQPPSKFRVMGSCRGFVLLHQEPHFFCSMEPTHQIQQKSILLLVKYSSSYFYFPDNAILYEFGYDATRDDYLVVVAWKDSNCQLLDCLSLRTNSWINLDAALPKRFGFCLWESEGEGLLIFDLKERSFSKISLPEQLIMGGPATFVILGGCLALYFQDYVEGNTHTWVMKEYRVHSSWTLYVIRCLEFEPLCLSNGSDIIALDTILARPLKFAKYNIRGELLQHFTCPTHLPHDIYKYESYLVYTESLLLLLSDSKHKDKKNNNVI</sequence>
<dbReference type="Pfam" id="PF07734">
    <property type="entry name" value="FBA_1"/>
    <property type="match status" value="1"/>
</dbReference>
<comment type="caution">
    <text evidence="2">The sequence shown here is derived from an EMBL/GenBank/DDBJ whole genome shotgun (WGS) entry which is preliminary data.</text>
</comment>
<dbReference type="PANTHER" id="PTHR31672">
    <property type="entry name" value="BNACNNG10540D PROTEIN"/>
    <property type="match status" value="1"/>
</dbReference>
<name>A0A445DYN7_ARAHY</name>
<dbReference type="SMART" id="SM00256">
    <property type="entry name" value="FBOX"/>
    <property type="match status" value="2"/>
</dbReference>
<gene>
    <name evidence="2" type="ORF">Ahy_A03g014700</name>
</gene>
<dbReference type="EMBL" id="SDMP01000003">
    <property type="protein sequence ID" value="RYR68221.1"/>
    <property type="molecule type" value="Genomic_DNA"/>
</dbReference>
<dbReference type="InterPro" id="IPR001810">
    <property type="entry name" value="F-box_dom"/>
</dbReference>
<dbReference type="PANTHER" id="PTHR31672:SF13">
    <property type="entry name" value="F-BOX PROTEIN CPR30-LIKE"/>
    <property type="match status" value="1"/>
</dbReference>
<protein>
    <recommendedName>
        <fullName evidence="1">F-box domain-containing protein</fullName>
    </recommendedName>
</protein>
<evidence type="ECO:0000313" key="2">
    <source>
        <dbReference type="EMBL" id="RYR68221.1"/>
    </source>
</evidence>